<evidence type="ECO:0000256" key="4">
    <source>
        <dbReference type="ARBA" id="ARBA00023163"/>
    </source>
</evidence>
<feature type="domain" description="TF-B3" evidence="6">
    <location>
        <begin position="21"/>
        <end position="114"/>
    </location>
</feature>
<evidence type="ECO:0000313" key="8">
    <source>
        <dbReference type="Proteomes" id="UP001159364"/>
    </source>
</evidence>
<keyword evidence="4" id="KW-0804">Transcription</keyword>
<comment type="subcellular location">
    <subcellularLocation>
        <location evidence="1">Nucleus</location>
    </subcellularLocation>
</comment>
<keyword evidence="3" id="KW-0238">DNA-binding</keyword>
<gene>
    <name evidence="7" type="ORF">K2173_005971</name>
</gene>
<evidence type="ECO:0000313" key="7">
    <source>
        <dbReference type="EMBL" id="KAJ8764231.1"/>
    </source>
</evidence>
<evidence type="ECO:0000256" key="3">
    <source>
        <dbReference type="ARBA" id="ARBA00023125"/>
    </source>
</evidence>
<reference evidence="7 8" key="1">
    <citation type="submission" date="2021-09" db="EMBL/GenBank/DDBJ databases">
        <title>Genomic insights and catalytic innovation underlie evolution of tropane alkaloids biosynthesis.</title>
        <authorList>
            <person name="Wang Y.-J."/>
            <person name="Tian T."/>
            <person name="Huang J.-P."/>
            <person name="Huang S.-X."/>
        </authorList>
    </citation>
    <scope>NUCLEOTIDE SEQUENCE [LARGE SCALE GENOMIC DNA]</scope>
    <source>
        <strain evidence="7">KIB-2018</strain>
        <tissue evidence="7">Leaf</tissue>
    </source>
</reference>
<dbReference type="InterPro" id="IPR015300">
    <property type="entry name" value="DNA-bd_pseudobarrel_sf"/>
</dbReference>
<evidence type="ECO:0000256" key="1">
    <source>
        <dbReference type="ARBA" id="ARBA00004123"/>
    </source>
</evidence>
<accession>A0AAV8TBL0</accession>
<keyword evidence="8" id="KW-1185">Reference proteome</keyword>
<evidence type="ECO:0000259" key="6">
    <source>
        <dbReference type="PROSITE" id="PS50863"/>
    </source>
</evidence>
<dbReference type="Proteomes" id="UP001159364">
    <property type="component" value="Linkage Group LG05"/>
</dbReference>
<dbReference type="Pfam" id="PF02362">
    <property type="entry name" value="B3"/>
    <property type="match status" value="2"/>
</dbReference>
<dbReference type="CDD" id="cd10017">
    <property type="entry name" value="B3_DNA"/>
    <property type="match status" value="2"/>
</dbReference>
<dbReference type="PANTHER" id="PTHR31920:SF108">
    <property type="entry name" value="B3 DOMAIN-CONTAINING TRANSCRIPTION FACTOR VRN1-LIKE"/>
    <property type="match status" value="1"/>
</dbReference>
<dbReference type="AlphaFoldDB" id="A0AAV8TBL0"/>
<dbReference type="InterPro" id="IPR003340">
    <property type="entry name" value="B3_DNA-bd"/>
</dbReference>
<keyword evidence="2" id="KW-0805">Transcription regulation</keyword>
<feature type="domain" description="TF-B3" evidence="6">
    <location>
        <begin position="253"/>
        <end position="349"/>
    </location>
</feature>
<comment type="caution">
    <text evidence="7">The sequence shown here is derived from an EMBL/GenBank/DDBJ whole genome shotgun (WGS) entry which is preliminary data.</text>
</comment>
<evidence type="ECO:0000256" key="2">
    <source>
        <dbReference type="ARBA" id="ARBA00023015"/>
    </source>
</evidence>
<organism evidence="7 8">
    <name type="scientific">Erythroxylum novogranatense</name>
    <dbReference type="NCBI Taxonomy" id="1862640"/>
    <lineage>
        <taxon>Eukaryota</taxon>
        <taxon>Viridiplantae</taxon>
        <taxon>Streptophyta</taxon>
        <taxon>Embryophyta</taxon>
        <taxon>Tracheophyta</taxon>
        <taxon>Spermatophyta</taxon>
        <taxon>Magnoliopsida</taxon>
        <taxon>eudicotyledons</taxon>
        <taxon>Gunneridae</taxon>
        <taxon>Pentapetalae</taxon>
        <taxon>rosids</taxon>
        <taxon>fabids</taxon>
        <taxon>Malpighiales</taxon>
        <taxon>Erythroxylaceae</taxon>
        <taxon>Erythroxylum</taxon>
    </lineage>
</organism>
<dbReference type="SMART" id="SM01019">
    <property type="entry name" value="B3"/>
    <property type="match status" value="2"/>
</dbReference>
<dbReference type="GO" id="GO:0005634">
    <property type="term" value="C:nucleus"/>
    <property type="evidence" value="ECO:0007669"/>
    <property type="project" value="UniProtKB-SubCell"/>
</dbReference>
<proteinExistence type="predicted"/>
<dbReference type="PANTHER" id="PTHR31920">
    <property type="entry name" value="B3 DOMAIN-CONTAINING"/>
    <property type="match status" value="1"/>
</dbReference>
<protein>
    <recommendedName>
        <fullName evidence="6">TF-B3 domain-containing protein</fullName>
    </recommendedName>
</protein>
<dbReference type="PROSITE" id="PS50863">
    <property type="entry name" value="B3"/>
    <property type="match status" value="2"/>
</dbReference>
<dbReference type="GO" id="GO:0003677">
    <property type="term" value="F:DNA binding"/>
    <property type="evidence" value="ECO:0007669"/>
    <property type="project" value="UniProtKB-KW"/>
</dbReference>
<dbReference type="EMBL" id="JAIWQS010000005">
    <property type="protein sequence ID" value="KAJ8764231.1"/>
    <property type="molecule type" value="Genomic_DNA"/>
</dbReference>
<evidence type="ECO:0000256" key="5">
    <source>
        <dbReference type="ARBA" id="ARBA00023242"/>
    </source>
</evidence>
<dbReference type="SUPFAM" id="SSF101936">
    <property type="entry name" value="DNA-binding pseudobarrel domain"/>
    <property type="match status" value="2"/>
</dbReference>
<name>A0AAV8TBL0_9ROSI</name>
<sequence>MATFRFKGDYGGSMFVTDRPRFFKIILDNTIKDGKLGIPRKFARKYGNDLSNPVIFQVPSGAVWEVELVKSDDGMWFQKGWEEFAKFYSIADAHFLVFEYKKSCHFHVLIFDRSACEVDYPLANGDKEPNVKSKHSRNEKAESDDSVELLEHMYPSHKSKCPPQYPEPRKNMDNNSTSTFAVSSKSKVLLPPIGDRFCDPKLQVKENVGWMRLPGQNGSLNRMVRRTKRLTNHEKVNALSRATTAFMSNNPFFLIAMQPTYVYSTRKVGIPSSFARKHLKESGNTLLCGLDGKTWPVLYRFNAKHTSGYFLHGWRNFVEANQLEVGDICAFELFDTTKMSFRVTIFRAFEMLS</sequence>
<dbReference type="Gene3D" id="2.40.330.10">
    <property type="entry name" value="DNA-binding pseudobarrel domain"/>
    <property type="match status" value="2"/>
</dbReference>
<dbReference type="InterPro" id="IPR050655">
    <property type="entry name" value="Plant_B3_domain"/>
</dbReference>
<keyword evidence="5" id="KW-0539">Nucleus</keyword>